<organism evidence="1 2">
    <name type="scientific">Nostoc punctiforme (strain ATCC 29133 / PCC 73102)</name>
    <dbReference type="NCBI Taxonomy" id="63737"/>
    <lineage>
        <taxon>Bacteria</taxon>
        <taxon>Bacillati</taxon>
        <taxon>Cyanobacteriota</taxon>
        <taxon>Cyanophyceae</taxon>
        <taxon>Nostocales</taxon>
        <taxon>Nostocaceae</taxon>
        <taxon>Nostoc</taxon>
    </lineage>
</organism>
<gene>
    <name evidence="1" type="ordered locus">Npun_R5981</name>
</gene>
<dbReference type="KEGG" id="npu:Npun_R5981"/>
<sequence length="234" mass="26742">MSLYDRLNLTKTNRKLQVPIWERINLDRPSKPRCQGCRSHIQTNWRVCPYCGWLIVAKNSEVRHCVWVNISNMIIGTEDNSTILEVMADALAKVFSAFRSVNVFLTSEPPDEKEWNQNFTHVYVFVDQEPVDYLGIASFRHNKVTDRAAVRIDQVLNASYRASLNLSQLSNLIANTITHEIGHTLGLDHSQLPTDVMHDGLDHGIHSLMPPSFHAEQIILMNNAIRKHKSLPVH</sequence>
<dbReference type="RefSeq" id="WP_012412215.1">
    <property type="nucleotide sequence ID" value="NC_010628.1"/>
</dbReference>
<keyword evidence="2" id="KW-1185">Reference proteome</keyword>
<dbReference type="eggNOG" id="COG5549">
    <property type="taxonomic scope" value="Bacteria"/>
</dbReference>
<dbReference type="Pfam" id="PF13582">
    <property type="entry name" value="Reprolysin_3"/>
    <property type="match status" value="1"/>
</dbReference>
<proteinExistence type="predicted"/>
<dbReference type="GO" id="GO:0008237">
    <property type="term" value="F:metallopeptidase activity"/>
    <property type="evidence" value="ECO:0007669"/>
    <property type="project" value="InterPro"/>
</dbReference>
<dbReference type="Gene3D" id="3.40.390.10">
    <property type="entry name" value="Collagenase (Catalytic Domain)"/>
    <property type="match status" value="1"/>
</dbReference>
<reference evidence="2" key="1">
    <citation type="submission" date="2008-04" db="EMBL/GenBank/DDBJ databases">
        <title>Complete sequence of chromosome of Nostoc punctiforme ATCC 29133.</title>
        <authorList>
            <consortium name="US DOE Joint Genome Institute"/>
            <person name="Copeland A."/>
            <person name="Lucas S."/>
            <person name="Lapidus A."/>
            <person name="Glavina del Rio T."/>
            <person name="Dalin E."/>
            <person name="Tice H."/>
            <person name="Pitluck S."/>
            <person name="Chain P."/>
            <person name="Malfatti S."/>
            <person name="Shin M."/>
            <person name="Vergez L."/>
            <person name="Schmutz J."/>
            <person name="Larimer F."/>
            <person name="Land M."/>
            <person name="Hauser L."/>
            <person name="Kyrpides N."/>
            <person name="Kim E."/>
            <person name="Meeks J.C."/>
            <person name="Elhai J."/>
            <person name="Campbell E.L."/>
            <person name="Thiel T."/>
            <person name="Longmire J."/>
            <person name="Potts M."/>
            <person name="Atlas R."/>
        </authorList>
    </citation>
    <scope>NUCLEOTIDE SEQUENCE [LARGE SCALE GENOMIC DNA]</scope>
    <source>
        <strain evidence="2">ATCC 29133 / PCC 73102</strain>
    </source>
</reference>
<dbReference type="EMBL" id="CP001037">
    <property type="protein sequence ID" value="ACC84272.1"/>
    <property type="molecule type" value="Genomic_DNA"/>
</dbReference>
<dbReference type="OrthoDB" id="481529at2"/>
<dbReference type="InterPro" id="IPR024079">
    <property type="entry name" value="MetalloPept_cat_dom_sf"/>
</dbReference>
<name>B2ITY4_NOSP7</name>
<dbReference type="SUPFAM" id="SSF55486">
    <property type="entry name" value="Metalloproteases ('zincins'), catalytic domain"/>
    <property type="match status" value="1"/>
</dbReference>
<reference evidence="1 2" key="2">
    <citation type="journal article" date="2013" name="Plant Physiol.">
        <title>A Nostoc punctiforme Sugar Transporter Necessary to Establish a Cyanobacterium-Plant Symbiosis.</title>
        <authorList>
            <person name="Ekman M."/>
            <person name="Picossi S."/>
            <person name="Campbell E.L."/>
            <person name="Meeks J.C."/>
            <person name="Flores E."/>
        </authorList>
    </citation>
    <scope>NUCLEOTIDE SEQUENCE [LARGE SCALE GENOMIC DNA]</scope>
    <source>
        <strain evidence="2">ATCC 29133 / PCC 73102</strain>
    </source>
</reference>
<dbReference type="EnsemblBacteria" id="ACC84272">
    <property type="protein sequence ID" value="ACC84272"/>
    <property type="gene ID" value="Npun_R5981"/>
</dbReference>
<dbReference type="AlphaFoldDB" id="B2ITY4"/>
<protein>
    <submittedName>
        <fullName evidence="1">Uncharacterized protein</fullName>
    </submittedName>
</protein>
<dbReference type="MEROPS" id="M10.056"/>
<evidence type="ECO:0000313" key="2">
    <source>
        <dbReference type="Proteomes" id="UP000001191"/>
    </source>
</evidence>
<accession>B2ITY4</accession>
<dbReference type="STRING" id="63737.Npun_R5981"/>
<dbReference type="HOGENOM" id="CLU_1179134_0_0_3"/>
<evidence type="ECO:0000313" key="1">
    <source>
        <dbReference type="EMBL" id="ACC84272.1"/>
    </source>
</evidence>
<dbReference type="Proteomes" id="UP000001191">
    <property type="component" value="Chromosome"/>
</dbReference>